<dbReference type="Pfam" id="PF12697">
    <property type="entry name" value="Abhydrolase_6"/>
    <property type="match status" value="1"/>
</dbReference>
<dbReference type="PANTHER" id="PTHR43194:SF2">
    <property type="entry name" value="PEROXISOMAL MEMBRANE PROTEIN LPX1"/>
    <property type="match status" value="1"/>
</dbReference>
<dbReference type="Gene3D" id="1.10.10.10">
    <property type="entry name" value="Winged helix-like DNA-binding domain superfamily/Winged helix DNA-binding domain"/>
    <property type="match status" value="1"/>
</dbReference>
<dbReference type="InterPro" id="IPR050228">
    <property type="entry name" value="Carboxylesterase_BioH"/>
</dbReference>
<feature type="domain" description="HTH luxR-type" evidence="1">
    <location>
        <begin position="184"/>
        <end position="241"/>
    </location>
</feature>
<accession>A0A1H5WQD9</accession>
<protein>
    <submittedName>
        <fullName evidence="2">Pimeloyl-ACP methyl ester carboxylesterase</fullName>
    </submittedName>
</protein>
<name>A0A1H5WQD9_9RHOB</name>
<dbReference type="OrthoDB" id="8107794at2"/>
<dbReference type="InterPro" id="IPR029058">
    <property type="entry name" value="AB_hydrolase_fold"/>
</dbReference>
<keyword evidence="3" id="KW-1185">Reference proteome</keyword>
<proteinExistence type="predicted"/>
<gene>
    <name evidence="2" type="ORF">SAMN05421751_108168</name>
</gene>
<dbReference type="InterPro" id="IPR000792">
    <property type="entry name" value="Tscrpt_reg_LuxR_C"/>
</dbReference>
<dbReference type="SMART" id="SM00421">
    <property type="entry name" value="HTH_LUXR"/>
    <property type="match status" value="1"/>
</dbReference>
<dbReference type="EMBL" id="FNVD01000008">
    <property type="protein sequence ID" value="SEG01177.1"/>
    <property type="molecule type" value="Genomic_DNA"/>
</dbReference>
<evidence type="ECO:0000313" key="2">
    <source>
        <dbReference type="EMBL" id="SEG01177.1"/>
    </source>
</evidence>
<dbReference type="GO" id="GO:0003677">
    <property type="term" value="F:DNA binding"/>
    <property type="evidence" value="ECO:0007669"/>
    <property type="project" value="InterPro"/>
</dbReference>
<dbReference type="SUPFAM" id="SSF46894">
    <property type="entry name" value="C-terminal effector domain of the bipartite response regulators"/>
    <property type="match status" value="1"/>
</dbReference>
<organism evidence="2 3">
    <name type="scientific">Jhaorihella thermophila</name>
    <dbReference type="NCBI Taxonomy" id="488547"/>
    <lineage>
        <taxon>Bacteria</taxon>
        <taxon>Pseudomonadati</taxon>
        <taxon>Pseudomonadota</taxon>
        <taxon>Alphaproteobacteria</taxon>
        <taxon>Rhodobacterales</taxon>
        <taxon>Paracoccaceae</taxon>
        <taxon>Jhaorihella</taxon>
    </lineage>
</organism>
<dbReference type="Pfam" id="PF00196">
    <property type="entry name" value="GerE"/>
    <property type="match status" value="1"/>
</dbReference>
<evidence type="ECO:0000259" key="1">
    <source>
        <dbReference type="SMART" id="SM00421"/>
    </source>
</evidence>
<dbReference type="PANTHER" id="PTHR43194">
    <property type="entry name" value="HYDROLASE ALPHA/BETA FOLD FAMILY"/>
    <property type="match status" value="1"/>
</dbReference>
<dbReference type="Proteomes" id="UP000236742">
    <property type="component" value="Unassembled WGS sequence"/>
</dbReference>
<dbReference type="AlphaFoldDB" id="A0A1H5WQD9"/>
<reference evidence="2 3" key="1">
    <citation type="submission" date="2016-10" db="EMBL/GenBank/DDBJ databases">
        <authorList>
            <person name="de Groot N.N."/>
        </authorList>
    </citation>
    <scope>NUCLEOTIDE SEQUENCE [LARGE SCALE GENOMIC DNA]</scope>
    <source>
        <strain evidence="2 3">DSM 23413</strain>
    </source>
</reference>
<evidence type="ECO:0000313" key="3">
    <source>
        <dbReference type="Proteomes" id="UP000236742"/>
    </source>
</evidence>
<dbReference type="RefSeq" id="WP_104008231.1">
    <property type="nucleotide sequence ID" value="NZ_FNVD01000008.1"/>
</dbReference>
<dbReference type="SUPFAM" id="SSF53474">
    <property type="entry name" value="alpha/beta-Hydrolases"/>
    <property type="match status" value="1"/>
</dbReference>
<sequence length="557" mass="60355">MIAAIYEAVIRPGRFGAFLEIWRDHISEVLAAPVDLDKTGPEIEIDPELAAHFKRAHEILDRLGRSQPEAGLADRVARSGGFVMVADGRGRVISAGGEARAALGGSDRIAALEVTLSARSRSVLEDLVAGLRDGAFETDARVLIREDAPRHLIARAEPGEEPLLVIEALDYHWGPQAEQMLTDSFGLSRAEVGVVRGLMAGLSLREIAGQTGRSEHTVRNQAKSVLAKTGAPGQTDLIRLVAYLIKTEPGATPGGSGREPLQSQIMEMKSGLRMQVLSVGPADGYPLIFLHGMQDGVSPIEALHRRFHDRGYRVIAPVRPGFGQSDPVSDARKALDIFTSHVAEMTERMELHRPVILAHLGGAISGHVLTGLLHGRTAGMVVVGGAVPIIRRRDLNSMAAYQRSAAYTARYAPALLPMVLRLGMAQIDSRDFDDLVHGIFPPGSHDHDVIRRLDLVGWIRSGYCFSVQQSYLGFLGDAHFAVRDWRSLIPQPAAPVILLHGARDPVITPEMARAFAEGRDNVDLRLIKNAGQLIVYEHPDLVLDALDELTGRAAASN</sequence>
<dbReference type="GO" id="GO:0006355">
    <property type="term" value="P:regulation of DNA-templated transcription"/>
    <property type="evidence" value="ECO:0007669"/>
    <property type="project" value="InterPro"/>
</dbReference>
<dbReference type="InterPro" id="IPR000073">
    <property type="entry name" value="AB_hydrolase_1"/>
</dbReference>
<dbReference type="InterPro" id="IPR036388">
    <property type="entry name" value="WH-like_DNA-bd_sf"/>
</dbReference>
<dbReference type="InterPro" id="IPR016032">
    <property type="entry name" value="Sig_transdc_resp-reg_C-effctor"/>
</dbReference>
<dbReference type="Gene3D" id="3.40.50.1820">
    <property type="entry name" value="alpha/beta hydrolase"/>
    <property type="match status" value="1"/>
</dbReference>